<dbReference type="InterPro" id="IPR006059">
    <property type="entry name" value="SBP"/>
</dbReference>
<dbReference type="Gene3D" id="3.40.190.10">
    <property type="entry name" value="Periplasmic binding protein-like II"/>
    <property type="match status" value="2"/>
</dbReference>
<organism evidence="1">
    <name type="scientific">marine metagenome</name>
    <dbReference type="NCBI Taxonomy" id="408172"/>
    <lineage>
        <taxon>unclassified sequences</taxon>
        <taxon>metagenomes</taxon>
        <taxon>ecological metagenomes</taxon>
    </lineage>
</organism>
<dbReference type="AlphaFoldDB" id="A0A381YQS6"/>
<dbReference type="Pfam" id="PF13416">
    <property type="entry name" value="SBP_bac_8"/>
    <property type="match status" value="1"/>
</dbReference>
<sequence length="119" mass="12859">NSVMLVSTGSNAEIDAAWKFVKFCTSGKGAAVVAKTTGYMPPNKAANEMLGDFYRENPNKHTAVRQAGLLREWIAYPGDNSLAITQVLYDGLESIVTGDADDMESLQQELSEEVASMLP</sequence>
<dbReference type="SUPFAM" id="SSF53850">
    <property type="entry name" value="Periplasmic binding protein-like II"/>
    <property type="match status" value="1"/>
</dbReference>
<name>A0A381YQS6_9ZZZZ</name>
<accession>A0A381YQS6</accession>
<gene>
    <name evidence="1" type="ORF">METZ01_LOCUS132173</name>
</gene>
<proteinExistence type="predicted"/>
<protein>
    <recommendedName>
        <fullName evidence="2">Extracellular solute-binding protein</fullName>
    </recommendedName>
</protein>
<evidence type="ECO:0008006" key="2">
    <source>
        <dbReference type="Google" id="ProtNLM"/>
    </source>
</evidence>
<reference evidence="1" key="1">
    <citation type="submission" date="2018-05" db="EMBL/GenBank/DDBJ databases">
        <authorList>
            <person name="Lanie J.A."/>
            <person name="Ng W.-L."/>
            <person name="Kazmierczak K.M."/>
            <person name="Andrzejewski T.M."/>
            <person name="Davidsen T.M."/>
            <person name="Wayne K.J."/>
            <person name="Tettelin H."/>
            <person name="Glass J.I."/>
            <person name="Rusch D."/>
            <person name="Podicherti R."/>
            <person name="Tsui H.-C.T."/>
            <person name="Winkler M.E."/>
        </authorList>
    </citation>
    <scope>NUCLEOTIDE SEQUENCE</scope>
</reference>
<feature type="non-terminal residue" evidence="1">
    <location>
        <position position="1"/>
    </location>
</feature>
<evidence type="ECO:0000313" key="1">
    <source>
        <dbReference type="EMBL" id="SVA79319.1"/>
    </source>
</evidence>
<dbReference type="EMBL" id="UINC01018814">
    <property type="protein sequence ID" value="SVA79319.1"/>
    <property type="molecule type" value="Genomic_DNA"/>
</dbReference>